<protein>
    <submittedName>
        <fullName evidence="4">Dynein_C domain-containing protein</fullName>
    </submittedName>
</protein>
<dbReference type="EMBL" id="UZAE01006949">
    <property type="protein sequence ID" value="VDO02268.1"/>
    <property type="molecule type" value="Genomic_DNA"/>
</dbReference>
<organism evidence="4">
    <name type="scientific">Rodentolepis nana</name>
    <name type="common">Dwarf tapeworm</name>
    <name type="synonym">Hymenolepis nana</name>
    <dbReference type="NCBI Taxonomy" id="102285"/>
    <lineage>
        <taxon>Eukaryota</taxon>
        <taxon>Metazoa</taxon>
        <taxon>Spiralia</taxon>
        <taxon>Lophotrochozoa</taxon>
        <taxon>Platyhelminthes</taxon>
        <taxon>Cestoda</taxon>
        <taxon>Eucestoda</taxon>
        <taxon>Cyclophyllidea</taxon>
        <taxon>Hymenolepididae</taxon>
        <taxon>Rodentolepis</taxon>
    </lineage>
</organism>
<feature type="domain" description="Dynein heavy chain C-terminal" evidence="1">
    <location>
        <begin position="11"/>
        <end position="216"/>
    </location>
</feature>
<proteinExistence type="predicted"/>
<reference evidence="4" key="1">
    <citation type="submission" date="2017-02" db="UniProtKB">
        <authorList>
            <consortium name="WormBaseParasite"/>
        </authorList>
    </citation>
    <scope>IDENTIFICATION</scope>
</reference>
<evidence type="ECO:0000259" key="1">
    <source>
        <dbReference type="Pfam" id="PF18199"/>
    </source>
</evidence>
<dbReference type="InterPro" id="IPR026983">
    <property type="entry name" value="DHC"/>
</dbReference>
<reference evidence="2 3" key="2">
    <citation type="submission" date="2018-11" db="EMBL/GenBank/DDBJ databases">
        <authorList>
            <consortium name="Pathogen Informatics"/>
        </authorList>
    </citation>
    <scope>NUCLEOTIDE SEQUENCE [LARGE SCALE GENOMIC DNA]</scope>
</reference>
<dbReference type="Gene3D" id="1.20.1270.280">
    <property type="match status" value="1"/>
</dbReference>
<dbReference type="Gene3D" id="3.10.490.20">
    <property type="match status" value="1"/>
</dbReference>
<dbReference type="InterPro" id="IPR041228">
    <property type="entry name" value="Dynein_C"/>
</dbReference>
<dbReference type="PANTHER" id="PTHR46961:SF19">
    <property type="entry name" value="DYNEIN HEAVY CHAIN 5, AXONEMAL"/>
    <property type="match status" value="1"/>
</dbReference>
<dbReference type="FunFam" id="1.20.1270.280:FF:000002">
    <property type="entry name" value="Dynein heavy chain 5, axonemal"/>
    <property type="match status" value="1"/>
</dbReference>
<dbReference type="STRING" id="102285.A0A0R3TH70"/>
<dbReference type="GO" id="GO:0007018">
    <property type="term" value="P:microtubule-based movement"/>
    <property type="evidence" value="ECO:0007669"/>
    <property type="project" value="InterPro"/>
</dbReference>
<evidence type="ECO:0000313" key="2">
    <source>
        <dbReference type="EMBL" id="VDO02268.1"/>
    </source>
</evidence>
<dbReference type="WBParaSite" id="HNAJ_0000641101-mRNA-1">
    <property type="protein sequence ID" value="HNAJ_0000641101-mRNA-1"/>
    <property type="gene ID" value="HNAJ_0000641101"/>
</dbReference>
<dbReference type="GO" id="GO:0030286">
    <property type="term" value="C:dynein complex"/>
    <property type="evidence" value="ECO:0007669"/>
    <property type="project" value="InterPro"/>
</dbReference>
<name>A0A0R3TH70_RODNA</name>
<dbReference type="OrthoDB" id="10251809at2759"/>
<evidence type="ECO:0000313" key="4">
    <source>
        <dbReference type="WBParaSite" id="HNAJ_0000641101-mRNA-1"/>
    </source>
</evidence>
<sequence>MEIYKMLRYQTNNASSVLTTIANIQPKDGSSGGGETRESFVSKMAEEMLSKLPSDYNPFEVKELLQQLGHLKPLHIFLRHELDCIQRVISLVRCTLSDLKLAIDGTIIMSENLRDSLTNIYYARIPAHWKKVSWDSATLGFWFTDLLDRNAQLHKWLFHGRPKAYWLTGFFNPQGFLTAVRQEAARASKFALDAAALTNEVTRMNLEEVSRVPSEGNRVLI</sequence>
<dbReference type="Pfam" id="PF18199">
    <property type="entry name" value="Dynein_C"/>
    <property type="match status" value="1"/>
</dbReference>
<dbReference type="GO" id="GO:0045505">
    <property type="term" value="F:dynein intermediate chain binding"/>
    <property type="evidence" value="ECO:0007669"/>
    <property type="project" value="InterPro"/>
</dbReference>
<dbReference type="GO" id="GO:0051959">
    <property type="term" value="F:dynein light intermediate chain binding"/>
    <property type="evidence" value="ECO:0007669"/>
    <property type="project" value="InterPro"/>
</dbReference>
<dbReference type="Proteomes" id="UP000278807">
    <property type="component" value="Unassembled WGS sequence"/>
</dbReference>
<gene>
    <name evidence="2" type="ORF">HNAJ_LOCUS6408</name>
</gene>
<dbReference type="InterPro" id="IPR043160">
    <property type="entry name" value="Dynein_C_barrel"/>
</dbReference>
<dbReference type="PANTHER" id="PTHR46961">
    <property type="entry name" value="DYNEIN HEAVY CHAIN 1, AXONEMAL-LIKE PROTEIN"/>
    <property type="match status" value="1"/>
</dbReference>
<dbReference type="AlphaFoldDB" id="A0A0R3TH70"/>
<accession>A0A0R3TH70</accession>
<evidence type="ECO:0000313" key="3">
    <source>
        <dbReference type="Proteomes" id="UP000278807"/>
    </source>
</evidence>
<keyword evidence="3" id="KW-1185">Reference proteome</keyword>